<accession>A0ABY6PWQ7</accession>
<dbReference type="EMBL" id="CP098740">
    <property type="protein sequence ID" value="UZK56226.1"/>
    <property type="molecule type" value="Genomic_DNA"/>
</dbReference>
<dbReference type="Proteomes" id="UP001164963">
    <property type="component" value="Chromosome"/>
</dbReference>
<dbReference type="RefSeq" id="WP_073965113.1">
    <property type="nucleotide sequence ID" value="NZ_CP098740.1"/>
</dbReference>
<evidence type="ECO:0000313" key="1">
    <source>
        <dbReference type="EMBL" id="UZK56226.1"/>
    </source>
</evidence>
<evidence type="ECO:0008006" key="3">
    <source>
        <dbReference type="Google" id="ProtNLM"/>
    </source>
</evidence>
<organism evidence="1 2">
    <name type="scientific">Streptomyces drozdowiczii</name>
    <dbReference type="NCBI Taxonomy" id="202862"/>
    <lineage>
        <taxon>Bacteria</taxon>
        <taxon>Bacillati</taxon>
        <taxon>Actinomycetota</taxon>
        <taxon>Actinomycetes</taxon>
        <taxon>Kitasatosporales</taxon>
        <taxon>Streptomycetaceae</taxon>
        <taxon>Streptomyces</taxon>
    </lineage>
</organism>
<protein>
    <recommendedName>
        <fullName evidence="3">Secreted protein</fullName>
    </recommendedName>
</protein>
<sequence>MTRGTEGHARGARRGLRRHAVVLALATALALVVGGAVAGSADAASVCAGRPKKTVKFATGELRVYKSRAYACVTAVAAKPGKRRPMSVTIQPRGGLPVTDSGRFTQLAGPVTVHALNRCVRVSGKVDGKGARTGWILC</sequence>
<name>A0ABY6PWQ7_9ACTN</name>
<reference evidence="1" key="1">
    <citation type="journal article" date="2022" name="Front. Microbiol.">
        <title>Mirubactin C rescues the lethal effect of cell wall biosynthesis mutations in Bacillus subtilis.</title>
        <authorList>
            <person name="Kepplinger B."/>
            <person name="Wen X."/>
            <person name="Tyler A.R."/>
            <person name="Kim B.Y."/>
            <person name="Brown J."/>
            <person name="Banks P."/>
            <person name="Dashti Y."/>
            <person name="Mackenzie E.S."/>
            <person name="Wills C."/>
            <person name="Kawai Y."/>
            <person name="Waldron K.J."/>
            <person name="Allenby N.E.E."/>
            <person name="Wu L.J."/>
            <person name="Hall M.J."/>
            <person name="Errington J."/>
        </authorList>
    </citation>
    <scope>NUCLEOTIDE SEQUENCE</scope>
    <source>
        <strain evidence="1">MDA8-470</strain>
    </source>
</reference>
<keyword evidence="2" id="KW-1185">Reference proteome</keyword>
<evidence type="ECO:0000313" key="2">
    <source>
        <dbReference type="Proteomes" id="UP001164963"/>
    </source>
</evidence>
<gene>
    <name evidence="1" type="ORF">NEH16_20900</name>
</gene>
<proteinExistence type="predicted"/>